<dbReference type="SMART" id="SM00175">
    <property type="entry name" value="RAB"/>
    <property type="match status" value="1"/>
</dbReference>
<dbReference type="SMART" id="SM00174">
    <property type="entry name" value="RHO"/>
    <property type="match status" value="1"/>
</dbReference>
<sequence>MDSCEFWIPAVCRTCKIIVLGDAGVGKTSLTHLYCTGKFPEKTDSTIGVDFRERLVHVGGDKIKVQLWDTAGQERFRKCMVQHYYRNVHAVVFVYDVTNAASFRSLPFWMEECQQHMLGPDVPRVLVANKADLVTVASTIEQARHLAEVHSMPFYVFSAKGGSKEQVDTIFSKLVLQASKQRRKKPEPARSIKLPSKANAVEEKKDKWTCNC</sequence>
<evidence type="ECO:0008006" key="6">
    <source>
        <dbReference type="Google" id="ProtNLM"/>
    </source>
</evidence>
<name>A0AA88N5N9_TACVA</name>
<dbReference type="PROSITE" id="PS51421">
    <property type="entry name" value="RAS"/>
    <property type="match status" value="1"/>
</dbReference>
<evidence type="ECO:0000313" key="4">
    <source>
        <dbReference type="EMBL" id="KAK2852363.1"/>
    </source>
</evidence>
<evidence type="ECO:0000256" key="1">
    <source>
        <dbReference type="ARBA" id="ARBA00006270"/>
    </source>
</evidence>
<comment type="similarity">
    <text evidence="1">Belongs to the small GTPase superfamily. Rab family.</text>
</comment>
<comment type="caution">
    <text evidence="4">The sequence shown here is derived from an EMBL/GenBank/DDBJ whole genome shotgun (WGS) entry which is preliminary data.</text>
</comment>
<organism evidence="4 5">
    <name type="scientific">Tachysurus vachellii</name>
    <name type="common">Darkbarbel catfish</name>
    <name type="synonym">Pelteobagrus vachellii</name>
    <dbReference type="NCBI Taxonomy" id="175792"/>
    <lineage>
        <taxon>Eukaryota</taxon>
        <taxon>Metazoa</taxon>
        <taxon>Chordata</taxon>
        <taxon>Craniata</taxon>
        <taxon>Vertebrata</taxon>
        <taxon>Euteleostomi</taxon>
        <taxon>Actinopterygii</taxon>
        <taxon>Neopterygii</taxon>
        <taxon>Teleostei</taxon>
        <taxon>Ostariophysi</taxon>
        <taxon>Siluriformes</taxon>
        <taxon>Bagridae</taxon>
        <taxon>Tachysurus</taxon>
    </lineage>
</organism>
<dbReference type="SUPFAM" id="SSF52540">
    <property type="entry name" value="P-loop containing nucleoside triphosphate hydrolases"/>
    <property type="match status" value="1"/>
</dbReference>
<evidence type="ECO:0000256" key="2">
    <source>
        <dbReference type="ARBA" id="ARBA00022741"/>
    </source>
</evidence>
<accession>A0AA88N5N9</accession>
<dbReference type="EMBL" id="JAVHJS010000007">
    <property type="protein sequence ID" value="KAK2852363.1"/>
    <property type="molecule type" value="Genomic_DNA"/>
</dbReference>
<proteinExistence type="inferred from homology"/>
<keyword evidence="3" id="KW-0342">GTP-binding</keyword>
<dbReference type="Pfam" id="PF00071">
    <property type="entry name" value="Ras"/>
    <property type="match status" value="1"/>
</dbReference>
<dbReference type="GO" id="GO:0003924">
    <property type="term" value="F:GTPase activity"/>
    <property type="evidence" value="ECO:0007669"/>
    <property type="project" value="InterPro"/>
</dbReference>
<dbReference type="PROSITE" id="PS51419">
    <property type="entry name" value="RAB"/>
    <property type="match status" value="1"/>
</dbReference>
<dbReference type="PANTHER" id="PTHR47978">
    <property type="match status" value="1"/>
</dbReference>
<dbReference type="GO" id="GO:0005525">
    <property type="term" value="F:GTP binding"/>
    <property type="evidence" value="ECO:0007669"/>
    <property type="project" value="UniProtKB-KW"/>
</dbReference>
<dbReference type="InterPro" id="IPR001806">
    <property type="entry name" value="Small_GTPase"/>
</dbReference>
<dbReference type="PRINTS" id="PR00449">
    <property type="entry name" value="RASTRNSFRMNG"/>
</dbReference>
<dbReference type="Proteomes" id="UP001187315">
    <property type="component" value="Unassembled WGS sequence"/>
</dbReference>
<dbReference type="NCBIfam" id="TIGR00231">
    <property type="entry name" value="small_GTP"/>
    <property type="match status" value="1"/>
</dbReference>
<protein>
    <recommendedName>
        <fullName evidence="6">Ras-related protein Rab-33B</fullName>
    </recommendedName>
</protein>
<reference evidence="4" key="1">
    <citation type="submission" date="2023-08" db="EMBL/GenBank/DDBJ databases">
        <title>Pelteobagrus vachellii genome.</title>
        <authorList>
            <person name="Liu H."/>
        </authorList>
    </citation>
    <scope>NUCLEOTIDE SEQUENCE</scope>
    <source>
        <strain evidence="4">PRFRI_2022a</strain>
        <tissue evidence="4">Muscle</tissue>
    </source>
</reference>
<dbReference type="SMART" id="SM00176">
    <property type="entry name" value="RAN"/>
    <property type="match status" value="1"/>
</dbReference>
<dbReference type="FunFam" id="3.40.50.300:FF:002685">
    <property type="entry name" value="RAB33A, member RAS oncogene family"/>
    <property type="match status" value="1"/>
</dbReference>
<gene>
    <name evidence="4" type="ORF">Q7C36_007564</name>
</gene>
<evidence type="ECO:0000256" key="3">
    <source>
        <dbReference type="ARBA" id="ARBA00023134"/>
    </source>
</evidence>
<keyword evidence="5" id="KW-1185">Reference proteome</keyword>
<dbReference type="Gene3D" id="3.40.50.300">
    <property type="entry name" value="P-loop containing nucleotide triphosphate hydrolases"/>
    <property type="match status" value="1"/>
</dbReference>
<dbReference type="InterPro" id="IPR027417">
    <property type="entry name" value="P-loop_NTPase"/>
</dbReference>
<dbReference type="SMART" id="SM00173">
    <property type="entry name" value="RAS"/>
    <property type="match status" value="1"/>
</dbReference>
<dbReference type="InterPro" id="IPR005225">
    <property type="entry name" value="Small_GTP-bd"/>
</dbReference>
<keyword evidence="2" id="KW-0547">Nucleotide-binding</keyword>
<dbReference type="AlphaFoldDB" id="A0AA88N5N9"/>
<evidence type="ECO:0000313" key="5">
    <source>
        <dbReference type="Proteomes" id="UP001187315"/>
    </source>
</evidence>